<dbReference type="InterPro" id="IPR036400">
    <property type="entry name" value="Cyt_B5-like_heme/steroid_sf"/>
</dbReference>
<comment type="similarity">
    <text evidence="4">Belongs to the nitrate reductase family.</text>
</comment>
<comment type="cofactor">
    <cofactor evidence="16">
        <name>Mo-molybdopterin</name>
        <dbReference type="ChEBI" id="CHEBI:71302"/>
    </cofactor>
    <text evidence="16">Binds 1 Mo-molybdopterin (Mo-MPT) cofactor per subunit.</text>
</comment>
<feature type="binding site" evidence="16">
    <location>
        <position position="206"/>
    </location>
    <ligand>
        <name>Mo-molybdopterin</name>
        <dbReference type="ChEBI" id="CHEBI:71302"/>
    </ligand>
    <ligandPart>
        <name>Mo</name>
        <dbReference type="ChEBI" id="CHEBI:28685"/>
    </ligandPart>
</feature>
<sequence>MGACVEPTHLSSLDLGSPKLLHEAMAYPALPGGDALLPAAGSPERGRSRVTTAAVPSPRKAASDDASDADEHPDGRHELSPYLRDLRPVDVPPVHDPRDEGTADAWVQRSPSLLRLTGKHPFNGEPPLPQLARHGFITPGALHYVRNHGAVPRAAAADGDDCWATWTVEVYGLVRRPARLTVADLAAGAADGGDFPALELPVTLACSSGRRKEQNAARQTLGFNWGPGAVSTSVWRGARLRDLLLRRCGGVVSGARYVCFEGADELPGGGGGGGCGYGTSIALERALDPSMDVMLAYMQNGAPLPPDHGYPVRVIVPGCTAGRMVKWLRRIVVTADESDNYYHYRDNRFLPSHVDAKLADAEGWWYKPEYVINEMNVNSVITTPGHGDILPINATTTQSAYTVKGFAYSGAGKKVTRVEVTLDGGQTWLLCALDHPEKPTKYGKYWCWCFWSVDLEVPDLLASKEIAVRAWDQSLNTQPENLTWNLMGMMTNCWFKVRINVCRPRKGEIGMAFEHPVQPGNQPGGWMLRQRKHLAEISDPAAPAPPPGILHQSTSSAATTVTDTTTTTTNNNAAASKKFTMSEVREHASRDSAWIVVHGGVYDCTAYLNDHPGGADSILINAGTDCTDEFDAIHSDKAKALLLPYRIGDLILTSGAGDDIQDDTTPIQDAVTVRAPPAASPVALSNPLEKVRCRLISRTELTRDARLLRFAFPSPDHVLGVPVGNHLLVCADIDGEPCTRAYTPTSSPDEPGHFDLLVRVYFKDEHPEFPAGGRMTQHLDALPLGSTVDIKGPLGRVEYAGRGAFLVNGEPRRRPARRLAMVAGGSGIAPIYQVIRAALREDHDHPAGDETVMHLVYACRTEEDILMRGELDRWAAEFPARLKVWYVVGRVRRPEVGWEYSVGTVTEEMMREHLPEGGGGGDTLALVCGPPMMIQLAVKPYLEKMKYNMSDSVIVF</sequence>
<evidence type="ECO:0000259" key="18">
    <source>
        <dbReference type="PROSITE" id="PS50255"/>
    </source>
</evidence>
<evidence type="ECO:0000256" key="7">
    <source>
        <dbReference type="ARBA" id="ARBA00022617"/>
    </source>
</evidence>
<dbReference type="PIRSF" id="PIRSF000233">
    <property type="entry name" value="Nitr_rd_NADH"/>
    <property type="match status" value="1"/>
</dbReference>
<dbReference type="InterPro" id="IPR001433">
    <property type="entry name" value="OxRdtase_FAD/NAD-bd"/>
</dbReference>
<organism evidence="20 21">
    <name type="scientific">Urochloa decumbens</name>
    <dbReference type="NCBI Taxonomy" id="240449"/>
    <lineage>
        <taxon>Eukaryota</taxon>
        <taxon>Viridiplantae</taxon>
        <taxon>Streptophyta</taxon>
        <taxon>Embryophyta</taxon>
        <taxon>Tracheophyta</taxon>
        <taxon>Spermatophyta</taxon>
        <taxon>Magnoliopsida</taxon>
        <taxon>Liliopsida</taxon>
        <taxon>Poales</taxon>
        <taxon>Poaceae</taxon>
        <taxon>PACMAD clade</taxon>
        <taxon>Panicoideae</taxon>
        <taxon>Panicodae</taxon>
        <taxon>Paniceae</taxon>
        <taxon>Melinidinae</taxon>
        <taxon>Urochloa</taxon>
    </lineage>
</organism>
<dbReference type="Pfam" id="PF00970">
    <property type="entry name" value="FAD_binding_6"/>
    <property type="match status" value="1"/>
</dbReference>
<dbReference type="PRINTS" id="PR00407">
    <property type="entry name" value="EUMOPTERIN"/>
</dbReference>
<keyword evidence="8" id="KW-0285">Flavoprotein</keyword>
<feature type="domain" description="FAD-binding FR-type" evidence="19">
    <location>
        <begin position="688"/>
        <end position="800"/>
    </location>
</feature>
<evidence type="ECO:0000256" key="17">
    <source>
        <dbReference type="SAM" id="MobiDB-lite"/>
    </source>
</evidence>
<evidence type="ECO:0000256" key="1">
    <source>
        <dbReference type="ARBA" id="ARBA00001971"/>
    </source>
</evidence>
<name>A0ABC8ZZS6_9POAL</name>
<gene>
    <name evidence="20" type="ORF">URODEC1_LOCUS49095</name>
</gene>
<evidence type="ECO:0000259" key="19">
    <source>
        <dbReference type="PROSITE" id="PS51384"/>
    </source>
</evidence>
<dbReference type="InterPro" id="IPR008335">
    <property type="entry name" value="Mopterin_OxRdtase_euk"/>
</dbReference>
<protein>
    <recommendedName>
        <fullName evidence="22">Nitrate reductase</fullName>
    </recommendedName>
</protein>
<dbReference type="InterPro" id="IPR012137">
    <property type="entry name" value="Nitr_rd_NADH"/>
</dbReference>
<keyword evidence="6 16" id="KW-0500">Molybdenum</keyword>
<accession>A0ABC8ZZS6</accession>
<evidence type="ECO:0000256" key="8">
    <source>
        <dbReference type="ARBA" id="ARBA00022630"/>
    </source>
</evidence>
<evidence type="ECO:0000256" key="12">
    <source>
        <dbReference type="ARBA" id="ARBA00023004"/>
    </source>
</evidence>
<comment type="cofactor">
    <cofactor evidence="1">
        <name>heme</name>
        <dbReference type="ChEBI" id="CHEBI:30413"/>
    </cofactor>
</comment>
<keyword evidence="11" id="KW-0560">Oxidoreductase</keyword>
<dbReference type="GO" id="GO:0046872">
    <property type="term" value="F:metal ion binding"/>
    <property type="evidence" value="ECO:0007669"/>
    <property type="project" value="UniProtKB-KW"/>
</dbReference>
<dbReference type="PRINTS" id="PR00363">
    <property type="entry name" value="CYTOCHROMEB5"/>
</dbReference>
<dbReference type="Gene3D" id="2.60.40.650">
    <property type="match status" value="1"/>
</dbReference>
<evidence type="ECO:0000256" key="14">
    <source>
        <dbReference type="ARBA" id="ARBA00023063"/>
    </source>
</evidence>
<dbReference type="Gene3D" id="3.40.50.80">
    <property type="entry name" value="Nucleotide-binding domain of ferredoxin-NADP reductase (FNR) module"/>
    <property type="match status" value="1"/>
</dbReference>
<dbReference type="Gene3D" id="3.10.120.10">
    <property type="entry name" value="Cytochrome b5-like heme/steroid binding domain"/>
    <property type="match status" value="1"/>
</dbReference>
<evidence type="ECO:0000256" key="10">
    <source>
        <dbReference type="ARBA" id="ARBA00022827"/>
    </source>
</evidence>
<feature type="region of interest" description="Disordered" evidence="17">
    <location>
        <begin position="550"/>
        <end position="569"/>
    </location>
</feature>
<dbReference type="InterPro" id="IPR018506">
    <property type="entry name" value="Cyt_B5_heme-BS"/>
</dbReference>
<keyword evidence="13" id="KW-0520">NAD</keyword>
<reference evidence="21" key="1">
    <citation type="submission" date="2024-06" db="EMBL/GenBank/DDBJ databases">
        <authorList>
            <person name="Ryan C."/>
        </authorList>
    </citation>
    <scope>NUCLEOTIDE SEQUENCE [LARGE SCALE GENOMIC DNA]</scope>
</reference>
<feature type="domain" description="Cytochrome b5 heme-binding" evidence="18">
    <location>
        <begin position="576"/>
        <end position="651"/>
    </location>
</feature>
<dbReference type="GO" id="GO:0042128">
    <property type="term" value="P:nitrate assimilation"/>
    <property type="evidence" value="ECO:0007669"/>
    <property type="project" value="UniProtKB-KW"/>
</dbReference>
<evidence type="ECO:0000256" key="6">
    <source>
        <dbReference type="ARBA" id="ARBA00022505"/>
    </source>
</evidence>
<dbReference type="SUPFAM" id="SSF52343">
    <property type="entry name" value="Ferredoxin reductase-like, C-terminal NADP-linked domain"/>
    <property type="match status" value="1"/>
</dbReference>
<dbReference type="Pfam" id="PF00174">
    <property type="entry name" value="Oxidored_molyb"/>
    <property type="match status" value="1"/>
</dbReference>
<keyword evidence="9 16" id="KW-0479">Metal-binding</keyword>
<dbReference type="GO" id="GO:0008940">
    <property type="term" value="F:nitrate reductase activity"/>
    <property type="evidence" value="ECO:0007669"/>
    <property type="project" value="UniProtKB-ARBA"/>
</dbReference>
<dbReference type="Pfam" id="PF00173">
    <property type="entry name" value="Cyt-b5"/>
    <property type="match status" value="1"/>
</dbReference>
<evidence type="ECO:0000256" key="11">
    <source>
        <dbReference type="ARBA" id="ARBA00023002"/>
    </source>
</evidence>
<evidence type="ECO:0000256" key="3">
    <source>
        <dbReference type="ARBA" id="ARBA00003838"/>
    </source>
</evidence>
<dbReference type="SUPFAM" id="SSF56524">
    <property type="entry name" value="Oxidoreductase molybdopterin-binding domain"/>
    <property type="match status" value="1"/>
</dbReference>
<keyword evidence="14" id="KW-0534">Nitrate assimilation</keyword>
<dbReference type="InterPro" id="IPR001709">
    <property type="entry name" value="Flavoprot_Pyr_Nucl_cyt_Rdtase"/>
</dbReference>
<dbReference type="Pfam" id="PF03404">
    <property type="entry name" value="Mo-co_dimer"/>
    <property type="match status" value="1"/>
</dbReference>
<comment type="function">
    <text evidence="3">Nitrate reductase is a key enzyme involved in the first step of nitrate assimilation in plants, fungi and bacteria.</text>
</comment>
<dbReference type="CDD" id="cd06183">
    <property type="entry name" value="cyt_b5_reduct_like"/>
    <property type="match status" value="1"/>
</dbReference>
<dbReference type="SUPFAM" id="SSF55856">
    <property type="entry name" value="Cytochrome b5-like heme/steroid binding domain"/>
    <property type="match status" value="1"/>
</dbReference>
<comment type="cofactor">
    <cofactor evidence="2">
        <name>FAD</name>
        <dbReference type="ChEBI" id="CHEBI:57692"/>
    </cofactor>
</comment>
<dbReference type="PRINTS" id="PR00406">
    <property type="entry name" value="CYTB5RDTASE"/>
</dbReference>
<dbReference type="InterPro" id="IPR001199">
    <property type="entry name" value="Cyt_B5-like_heme/steroid-bd"/>
</dbReference>
<dbReference type="InterPro" id="IPR036374">
    <property type="entry name" value="OxRdtase_Mopterin-bd_sf"/>
</dbReference>
<dbReference type="InterPro" id="IPR017927">
    <property type="entry name" value="FAD-bd_FR_type"/>
</dbReference>
<dbReference type="InterPro" id="IPR000572">
    <property type="entry name" value="OxRdtase_Mopterin-bd_dom"/>
</dbReference>
<dbReference type="PANTHER" id="PTHR19372">
    <property type="entry name" value="SULFITE REDUCTASE"/>
    <property type="match status" value="1"/>
</dbReference>
<dbReference type="Gene3D" id="2.40.30.10">
    <property type="entry name" value="Translation factors"/>
    <property type="match status" value="1"/>
</dbReference>
<evidence type="ECO:0008006" key="22">
    <source>
        <dbReference type="Google" id="ProtNLM"/>
    </source>
</evidence>
<dbReference type="FunFam" id="3.40.50.80:FF:000025">
    <property type="entry name" value="Nitrate reductase [NADH]"/>
    <property type="match status" value="1"/>
</dbReference>
<dbReference type="Pfam" id="PF00175">
    <property type="entry name" value="NAD_binding_1"/>
    <property type="match status" value="1"/>
</dbReference>
<evidence type="ECO:0000256" key="5">
    <source>
        <dbReference type="ARBA" id="ARBA00011738"/>
    </source>
</evidence>
<dbReference type="Gene3D" id="3.90.420.10">
    <property type="entry name" value="Oxidoreductase, molybdopterin-binding domain"/>
    <property type="match status" value="1"/>
</dbReference>
<feature type="compositionally biased region" description="Basic and acidic residues" evidence="17">
    <location>
        <begin position="69"/>
        <end position="101"/>
    </location>
</feature>
<evidence type="ECO:0000256" key="15">
    <source>
        <dbReference type="ARBA" id="ARBA00023157"/>
    </source>
</evidence>
<evidence type="ECO:0000256" key="13">
    <source>
        <dbReference type="ARBA" id="ARBA00023027"/>
    </source>
</evidence>
<dbReference type="InterPro" id="IPR039261">
    <property type="entry name" value="FNR_nucleotide-bd"/>
</dbReference>
<evidence type="ECO:0000256" key="2">
    <source>
        <dbReference type="ARBA" id="ARBA00001974"/>
    </source>
</evidence>
<reference evidence="20 21" key="2">
    <citation type="submission" date="2024-10" db="EMBL/GenBank/DDBJ databases">
        <authorList>
            <person name="Ryan C."/>
        </authorList>
    </citation>
    <scope>NUCLEOTIDE SEQUENCE [LARGE SCALE GENOMIC DNA]</scope>
</reference>
<dbReference type="SUPFAM" id="SSF81296">
    <property type="entry name" value="E set domains"/>
    <property type="match status" value="1"/>
</dbReference>
<evidence type="ECO:0000313" key="20">
    <source>
        <dbReference type="EMBL" id="CAL4968552.1"/>
    </source>
</evidence>
<dbReference type="GO" id="GO:0006809">
    <property type="term" value="P:nitric oxide biosynthetic process"/>
    <property type="evidence" value="ECO:0007669"/>
    <property type="project" value="UniProtKB-ARBA"/>
</dbReference>
<comment type="subunit">
    <text evidence="5">Homodimer.</text>
</comment>
<dbReference type="InterPro" id="IPR017938">
    <property type="entry name" value="Riboflavin_synthase-like_b-brl"/>
</dbReference>
<dbReference type="PROSITE" id="PS00191">
    <property type="entry name" value="CYTOCHROME_B5_1"/>
    <property type="match status" value="1"/>
</dbReference>
<evidence type="ECO:0000313" key="21">
    <source>
        <dbReference type="Proteomes" id="UP001497457"/>
    </source>
</evidence>
<proteinExistence type="inferred from homology"/>
<dbReference type="SUPFAM" id="SSF63380">
    <property type="entry name" value="Riboflavin synthase domain-like"/>
    <property type="match status" value="1"/>
</dbReference>
<dbReference type="PROSITE" id="PS51384">
    <property type="entry name" value="FAD_FR"/>
    <property type="match status" value="1"/>
</dbReference>
<dbReference type="PANTHER" id="PTHR19372:SF16">
    <property type="entry name" value="NITRATE REDUCTASE"/>
    <property type="match status" value="1"/>
</dbReference>
<dbReference type="EMBL" id="OZ075112">
    <property type="protein sequence ID" value="CAL4968552.1"/>
    <property type="molecule type" value="Genomic_DNA"/>
</dbReference>
<evidence type="ECO:0000256" key="16">
    <source>
        <dbReference type="PIRSR" id="PIRSR000233-1"/>
    </source>
</evidence>
<keyword evidence="12" id="KW-0408">Iron</keyword>
<dbReference type="FunFam" id="3.10.120.10:FF:000007">
    <property type="entry name" value="Sulfite oxidase, mitochondrial"/>
    <property type="match status" value="1"/>
</dbReference>
<dbReference type="SMART" id="SM01117">
    <property type="entry name" value="Cyt-b5"/>
    <property type="match status" value="1"/>
</dbReference>
<keyword evidence="15" id="KW-1015">Disulfide bond</keyword>
<dbReference type="InterPro" id="IPR005066">
    <property type="entry name" value="MoCF_OxRdtse_dimer"/>
</dbReference>
<evidence type="ECO:0000256" key="9">
    <source>
        <dbReference type="ARBA" id="ARBA00022723"/>
    </source>
</evidence>
<dbReference type="Proteomes" id="UP001497457">
    <property type="component" value="Chromosome 2b"/>
</dbReference>
<dbReference type="GO" id="GO:0009416">
    <property type="term" value="P:response to light stimulus"/>
    <property type="evidence" value="ECO:0007669"/>
    <property type="project" value="UniProtKB-ARBA"/>
</dbReference>
<dbReference type="AlphaFoldDB" id="A0ABC8ZZS6"/>
<keyword evidence="10" id="KW-0274">FAD</keyword>
<dbReference type="InterPro" id="IPR008333">
    <property type="entry name" value="Cbr1-like_FAD-bd_dom"/>
</dbReference>
<dbReference type="PRINTS" id="PR00371">
    <property type="entry name" value="FPNCR"/>
</dbReference>
<dbReference type="FunFam" id="3.90.420.10:FF:000003">
    <property type="entry name" value="Nitrate reductase"/>
    <property type="match status" value="1"/>
</dbReference>
<dbReference type="InterPro" id="IPR014756">
    <property type="entry name" value="Ig_E-set"/>
</dbReference>
<dbReference type="PROSITE" id="PS50255">
    <property type="entry name" value="CYTOCHROME_B5_2"/>
    <property type="match status" value="1"/>
</dbReference>
<feature type="compositionally biased region" description="Low complexity" evidence="17">
    <location>
        <begin position="553"/>
        <end position="569"/>
    </location>
</feature>
<keyword evidence="7" id="KW-0349">Heme</keyword>
<evidence type="ECO:0000256" key="4">
    <source>
        <dbReference type="ARBA" id="ARBA00006253"/>
    </source>
</evidence>
<dbReference type="FunFam" id="2.40.30.10:FF:000021">
    <property type="entry name" value="NADH-cytochrome b5 reductase"/>
    <property type="match status" value="1"/>
</dbReference>
<keyword evidence="21" id="KW-1185">Reference proteome</keyword>
<feature type="region of interest" description="Disordered" evidence="17">
    <location>
        <begin position="37"/>
        <end position="106"/>
    </location>
</feature>
<dbReference type="FunFam" id="2.60.40.650:FF:000001">
    <property type="entry name" value="Nitrate reductase"/>
    <property type="match status" value="1"/>
</dbReference>